<evidence type="ECO:0000259" key="7">
    <source>
        <dbReference type="PROSITE" id="PS50066"/>
    </source>
</evidence>
<name>A0A835C665_9FABA</name>
<dbReference type="PANTHER" id="PTHR11945">
    <property type="entry name" value="MADS BOX PROTEIN"/>
    <property type="match status" value="1"/>
</dbReference>
<dbReference type="GO" id="GO:0005634">
    <property type="term" value="C:nucleus"/>
    <property type="evidence" value="ECO:0007669"/>
    <property type="project" value="UniProtKB-SubCell"/>
</dbReference>
<dbReference type="GO" id="GO:0000978">
    <property type="term" value="F:RNA polymerase II cis-regulatory region sequence-specific DNA binding"/>
    <property type="evidence" value="ECO:0007669"/>
    <property type="project" value="TreeGrafter"/>
</dbReference>
<dbReference type="PROSITE" id="PS50066">
    <property type="entry name" value="MADS_BOX_2"/>
    <property type="match status" value="1"/>
</dbReference>
<accession>A0A835C665</accession>
<comment type="caution">
    <text evidence="8">The sequence shown here is derived from an EMBL/GenBank/DDBJ whole genome shotgun (WGS) entry which is preliminary data.</text>
</comment>
<dbReference type="Pfam" id="PF00319">
    <property type="entry name" value="SRF-TF"/>
    <property type="match status" value="1"/>
</dbReference>
<protein>
    <submittedName>
        <fullName evidence="8">Agamous-like MADS-box protein AGL29</fullName>
    </submittedName>
</protein>
<dbReference type="InterPro" id="IPR002100">
    <property type="entry name" value="TF_MADSbox"/>
</dbReference>
<gene>
    <name evidence="8" type="ORF">G2W53_015792</name>
</gene>
<keyword evidence="9" id="KW-1185">Reference proteome</keyword>
<comment type="subcellular location">
    <subcellularLocation>
        <location evidence="1">Nucleus</location>
    </subcellularLocation>
</comment>
<feature type="domain" description="MADS-box" evidence="7">
    <location>
        <begin position="46"/>
        <end position="99"/>
    </location>
</feature>
<evidence type="ECO:0000256" key="5">
    <source>
        <dbReference type="ARBA" id="ARBA00023242"/>
    </source>
</evidence>
<dbReference type="EMBL" id="JAAIUW010000005">
    <property type="protein sequence ID" value="KAF7833459.1"/>
    <property type="molecule type" value="Genomic_DNA"/>
</dbReference>
<feature type="compositionally biased region" description="Basic and acidic residues" evidence="6">
    <location>
        <begin position="131"/>
        <end position="141"/>
    </location>
</feature>
<keyword evidence="3" id="KW-0238">DNA-binding</keyword>
<dbReference type="PANTHER" id="PTHR11945:SF534">
    <property type="entry name" value="MYOCYTE-SPECIFIC ENHANCER FACTOR 2"/>
    <property type="match status" value="1"/>
</dbReference>
<feature type="region of interest" description="Disordered" evidence="6">
    <location>
        <begin position="114"/>
        <end position="165"/>
    </location>
</feature>
<evidence type="ECO:0000256" key="2">
    <source>
        <dbReference type="ARBA" id="ARBA00023015"/>
    </source>
</evidence>
<evidence type="ECO:0000256" key="4">
    <source>
        <dbReference type="ARBA" id="ARBA00023163"/>
    </source>
</evidence>
<keyword evidence="2" id="KW-0805">Transcription regulation</keyword>
<dbReference type="AlphaFoldDB" id="A0A835C665"/>
<dbReference type="GO" id="GO:0000981">
    <property type="term" value="F:DNA-binding transcription factor activity, RNA polymerase II-specific"/>
    <property type="evidence" value="ECO:0007669"/>
    <property type="project" value="TreeGrafter"/>
</dbReference>
<dbReference type="GO" id="GO:0045893">
    <property type="term" value="P:positive regulation of DNA-templated transcription"/>
    <property type="evidence" value="ECO:0007669"/>
    <property type="project" value="UniProtKB-ARBA"/>
</dbReference>
<evidence type="ECO:0000313" key="9">
    <source>
        <dbReference type="Proteomes" id="UP000634136"/>
    </source>
</evidence>
<keyword evidence="4" id="KW-0804">Transcription</keyword>
<organism evidence="8 9">
    <name type="scientific">Senna tora</name>
    <dbReference type="NCBI Taxonomy" id="362788"/>
    <lineage>
        <taxon>Eukaryota</taxon>
        <taxon>Viridiplantae</taxon>
        <taxon>Streptophyta</taxon>
        <taxon>Embryophyta</taxon>
        <taxon>Tracheophyta</taxon>
        <taxon>Spermatophyta</taxon>
        <taxon>Magnoliopsida</taxon>
        <taxon>eudicotyledons</taxon>
        <taxon>Gunneridae</taxon>
        <taxon>Pentapetalae</taxon>
        <taxon>rosids</taxon>
        <taxon>fabids</taxon>
        <taxon>Fabales</taxon>
        <taxon>Fabaceae</taxon>
        <taxon>Caesalpinioideae</taxon>
        <taxon>Cassia clade</taxon>
        <taxon>Senna</taxon>
    </lineage>
</organism>
<dbReference type="GO" id="GO:0046983">
    <property type="term" value="F:protein dimerization activity"/>
    <property type="evidence" value="ECO:0007669"/>
    <property type="project" value="InterPro"/>
</dbReference>
<dbReference type="Gene3D" id="3.40.1810.10">
    <property type="entry name" value="Transcription factor, MADS-box"/>
    <property type="match status" value="1"/>
</dbReference>
<evidence type="ECO:0000256" key="1">
    <source>
        <dbReference type="ARBA" id="ARBA00004123"/>
    </source>
</evidence>
<evidence type="ECO:0000313" key="8">
    <source>
        <dbReference type="EMBL" id="KAF7833459.1"/>
    </source>
</evidence>
<evidence type="ECO:0000256" key="6">
    <source>
        <dbReference type="SAM" id="MobiDB-lite"/>
    </source>
</evidence>
<reference evidence="8" key="1">
    <citation type="submission" date="2020-09" db="EMBL/GenBank/DDBJ databases">
        <title>Genome-Enabled Discovery of Anthraquinone Biosynthesis in Senna tora.</title>
        <authorList>
            <person name="Kang S.-H."/>
            <person name="Pandey R.P."/>
            <person name="Lee C.-M."/>
            <person name="Sim J.-S."/>
            <person name="Jeong J.-T."/>
            <person name="Choi B.-S."/>
            <person name="Jung M."/>
            <person name="Ginzburg D."/>
            <person name="Zhao K."/>
            <person name="Won S.Y."/>
            <person name="Oh T.-J."/>
            <person name="Yu Y."/>
            <person name="Kim N.-H."/>
            <person name="Lee O.R."/>
            <person name="Lee T.-H."/>
            <person name="Bashyal P."/>
            <person name="Kim T.-S."/>
            <person name="Lee W.-H."/>
            <person name="Kawkins C."/>
            <person name="Kim C.-K."/>
            <person name="Kim J.S."/>
            <person name="Ahn B.O."/>
            <person name="Rhee S.Y."/>
            <person name="Sohng J.K."/>
        </authorList>
    </citation>
    <scope>NUCLEOTIDE SEQUENCE</scope>
    <source>
        <tissue evidence="8">Leaf</tissue>
    </source>
</reference>
<dbReference type="SUPFAM" id="SSF55455">
    <property type="entry name" value="SRF-like"/>
    <property type="match status" value="1"/>
</dbReference>
<feature type="compositionally biased region" description="Basic and acidic residues" evidence="6">
    <location>
        <begin position="153"/>
        <end position="165"/>
    </location>
</feature>
<dbReference type="Proteomes" id="UP000634136">
    <property type="component" value="Unassembled WGS sequence"/>
</dbReference>
<dbReference type="InterPro" id="IPR036879">
    <property type="entry name" value="TF_MADSbox_sf"/>
</dbReference>
<evidence type="ECO:0000256" key="3">
    <source>
        <dbReference type="ARBA" id="ARBA00023125"/>
    </source>
</evidence>
<proteinExistence type="predicted"/>
<keyword evidence="5" id="KW-0539">Nucleus</keyword>
<sequence>MGQGMPLDLLDVFKFHTIHAFIGRKKKVARFLGLIKAFHMEESENIRFIEDPKARNETFLKLKAEILKEYSELSAFCGAEFAVFFNLPSGETYAYGYPSVKTIIDRYCSTNPVTTEKEEEPDSCSSLSQIDSDKGKKRVLDMQDYDSGAQVEAENKKMKKLSKED</sequence>